<reference evidence="1 2" key="2">
    <citation type="journal article" date="2022" name="Mol. Biol. Evol.">
        <title>Comparative Genomics Reveals Insights into the Divergent Evolution of Astigmatic Mites and Household Pest Adaptations.</title>
        <authorList>
            <person name="Xiong Q."/>
            <person name="Wan A.T."/>
            <person name="Liu X."/>
            <person name="Fung C.S."/>
            <person name="Xiao X."/>
            <person name="Malainual N."/>
            <person name="Hou J."/>
            <person name="Wang L."/>
            <person name="Wang M."/>
            <person name="Yang K.Y."/>
            <person name="Cui Y."/>
            <person name="Leung E.L."/>
            <person name="Nong W."/>
            <person name="Shin S.K."/>
            <person name="Au S.W."/>
            <person name="Jeong K.Y."/>
            <person name="Chew F.T."/>
            <person name="Hui J.H."/>
            <person name="Leung T.F."/>
            <person name="Tungtrongchitr A."/>
            <person name="Zhong N."/>
            <person name="Liu Z."/>
            <person name="Tsui S.K."/>
        </authorList>
    </citation>
    <scope>NUCLEOTIDE SEQUENCE [LARGE SCALE GENOMIC DNA]</scope>
    <source>
        <strain evidence="1">Derp</strain>
    </source>
</reference>
<evidence type="ECO:0000313" key="2">
    <source>
        <dbReference type="Proteomes" id="UP000887458"/>
    </source>
</evidence>
<protein>
    <submittedName>
        <fullName evidence="1">Uncharacterized protein</fullName>
    </submittedName>
</protein>
<sequence length="69" mass="8116">MNETTDDTSKAGFIINNNNRYFKLSFDHCIDMNIQNGFHTCDRLHEAIANNNMTFMTIRHLMSIMFLEL</sequence>
<keyword evidence="2" id="KW-1185">Reference proteome</keyword>
<dbReference type="EMBL" id="NJHN03000034">
    <property type="protein sequence ID" value="KAH9423075.1"/>
    <property type="molecule type" value="Genomic_DNA"/>
</dbReference>
<organism evidence="1 2">
    <name type="scientific">Dermatophagoides pteronyssinus</name>
    <name type="common">European house dust mite</name>
    <dbReference type="NCBI Taxonomy" id="6956"/>
    <lineage>
        <taxon>Eukaryota</taxon>
        <taxon>Metazoa</taxon>
        <taxon>Ecdysozoa</taxon>
        <taxon>Arthropoda</taxon>
        <taxon>Chelicerata</taxon>
        <taxon>Arachnida</taxon>
        <taxon>Acari</taxon>
        <taxon>Acariformes</taxon>
        <taxon>Sarcoptiformes</taxon>
        <taxon>Astigmata</taxon>
        <taxon>Psoroptidia</taxon>
        <taxon>Analgoidea</taxon>
        <taxon>Pyroglyphidae</taxon>
        <taxon>Dermatophagoidinae</taxon>
        <taxon>Dermatophagoides</taxon>
    </lineage>
</organism>
<proteinExistence type="predicted"/>
<accession>A0ABQ8JKZ5</accession>
<reference evidence="1 2" key="1">
    <citation type="journal article" date="2018" name="J. Allergy Clin. Immunol.">
        <title>High-quality assembly of Dermatophagoides pteronyssinus genome and transcriptome reveals a wide range of novel allergens.</title>
        <authorList>
            <person name="Liu X.Y."/>
            <person name="Yang K.Y."/>
            <person name="Wang M.Q."/>
            <person name="Kwok J.S."/>
            <person name="Zeng X."/>
            <person name="Yang Z."/>
            <person name="Xiao X.J."/>
            <person name="Lau C.P."/>
            <person name="Li Y."/>
            <person name="Huang Z.M."/>
            <person name="Ba J.G."/>
            <person name="Yim A.K."/>
            <person name="Ouyang C.Y."/>
            <person name="Ngai S.M."/>
            <person name="Chan T.F."/>
            <person name="Leung E.L."/>
            <person name="Liu L."/>
            <person name="Liu Z.G."/>
            <person name="Tsui S.K."/>
        </authorList>
    </citation>
    <scope>NUCLEOTIDE SEQUENCE [LARGE SCALE GENOMIC DNA]</scope>
    <source>
        <strain evidence="1">Derp</strain>
    </source>
</reference>
<dbReference type="Proteomes" id="UP000887458">
    <property type="component" value="Unassembled WGS sequence"/>
</dbReference>
<evidence type="ECO:0000313" key="1">
    <source>
        <dbReference type="EMBL" id="KAH9423075.1"/>
    </source>
</evidence>
<gene>
    <name evidence="1" type="ORF">DERP_007669</name>
</gene>
<comment type="caution">
    <text evidence="1">The sequence shown here is derived from an EMBL/GenBank/DDBJ whole genome shotgun (WGS) entry which is preliminary data.</text>
</comment>
<name>A0ABQ8JKZ5_DERPT</name>